<accession>A0AAD1XKT1</accession>
<reference evidence="1" key="1">
    <citation type="submission" date="2023-07" db="EMBL/GenBank/DDBJ databases">
        <authorList>
            <consortium name="AG Swart"/>
            <person name="Singh M."/>
            <person name="Singh A."/>
            <person name="Seah K."/>
            <person name="Emmerich C."/>
        </authorList>
    </citation>
    <scope>NUCLEOTIDE SEQUENCE</scope>
    <source>
        <strain evidence="1">DP1</strain>
    </source>
</reference>
<comment type="caution">
    <text evidence="1">The sequence shown here is derived from an EMBL/GenBank/DDBJ whole genome shotgun (WGS) entry which is preliminary data.</text>
</comment>
<gene>
    <name evidence="1" type="ORF">ECRASSUSDP1_LOCUS16008</name>
</gene>
<protein>
    <submittedName>
        <fullName evidence="1">Uncharacterized protein</fullName>
    </submittedName>
</protein>
<organism evidence="1 2">
    <name type="scientific">Euplotes crassus</name>
    <dbReference type="NCBI Taxonomy" id="5936"/>
    <lineage>
        <taxon>Eukaryota</taxon>
        <taxon>Sar</taxon>
        <taxon>Alveolata</taxon>
        <taxon>Ciliophora</taxon>
        <taxon>Intramacronucleata</taxon>
        <taxon>Spirotrichea</taxon>
        <taxon>Hypotrichia</taxon>
        <taxon>Euplotida</taxon>
        <taxon>Euplotidae</taxon>
        <taxon>Moneuplotes</taxon>
    </lineage>
</organism>
<dbReference type="AlphaFoldDB" id="A0AAD1XKT1"/>
<keyword evidence="2" id="KW-1185">Reference proteome</keyword>
<evidence type="ECO:0000313" key="1">
    <source>
        <dbReference type="EMBL" id="CAI2374651.1"/>
    </source>
</evidence>
<dbReference type="Proteomes" id="UP001295684">
    <property type="component" value="Unassembled WGS sequence"/>
</dbReference>
<dbReference type="EMBL" id="CAMPGE010016074">
    <property type="protein sequence ID" value="CAI2374651.1"/>
    <property type="molecule type" value="Genomic_DNA"/>
</dbReference>
<sequence>MTLPSRMPIMTGVGVIPLSGAVEATIRLKSLFLGPFYPTVSELNLFPRVRISLSASKLKKVLD</sequence>
<name>A0AAD1XKT1_EUPCR</name>
<proteinExistence type="predicted"/>
<evidence type="ECO:0000313" key="2">
    <source>
        <dbReference type="Proteomes" id="UP001295684"/>
    </source>
</evidence>